<organism evidence="3 4">
    <name type="scientific">Geodermatophilus obscurus (strain ATCC 25078 / DSM 43160 / JCM 3152 / CCUG 61914 / KCC A-0152 / KCTC 9177 / NBRC 13315 / NRRL B-3577 / G-20)</name>
    <dbReference type="NCBI Taxonomy" id="526225"/>
    <lineage>
        <taxon>Bacteria</taxon>
        <taxon>Bacillati</taxon>
        <taxon>Actinomycetota</taxon>
        <taxon>Actinomycetes</taxon>
        <taxon>Geodermatophilales</taxon>
        <taxon>Geodermatophilaceae</taxon>
        <taxon>Geodermatophilus</taxon>
    </lineage>
</organism>
<dbReference type="GO" id="GO:0016787">
    <property type="term" value="F:hydrolase activity"/>
    <property type="evidence" value="ECO:0007669"/>
    <property type="project" value="UniProtKB-KW"/>
</dbReference>
<sequence>MSRHREPRRPLLPLIRGVVAGTAVVAGTVALVPPGGAGTAGTAGAASAVDSPVPVVAERGTERTAAAPVRVRVPAIGVDSELLRLGTDAAGVLVPPDDFGRAGWFADGAVPGDVGPAVVAGHVDSVDGPAVFSRLGELGPGAEVLVDREDGTTARFAVTDVGRYPKPDFPTESVYGPTPRAELRLVTCGGEFDRSRGSYEDNVVVFARAR</sequence>
<dbReference type="KEGG" id="gob:Gobs_4117"/>
<keyword evidence="2" id="KW-0812">Transmembrane</keyword>
<dbReference type="EMBL" id="CP001867">
    <property type="protein sequence ID" value="ADB76681.1"/>
    <property type="molecule type" value="Genomic_DNA"/>
</dbReference>
<keyword evidence="2" id="KW-0472">Membrane</keyword>
<dbReference type="InterPro" id="IPR023365">
    <property type="entry name" value="Sortase_dom-sf"/>
</dbReference>
<name>D2SEP5_GEOOG</name>
<dbReference type="AlphaFoldDB" id="D2SEP5"/>
<dbReference type="eggNOG" id="COG3764">
    <property type="taxonomic scope" value="Bacteria"/>
</dbReference>
<dbReference type="STRING" id="526225.Gobs_4117"/>
<keyword evidence="1" id="KW-0378">Hydrolase</keyword>
<proteinExistence type="predicted"/>
<keyword evidence="2" id="KW-1133">Transmembrane helix</keyword>
<protein>
    <submittedName>
        <fullName evidence="3">Peptidase C60 sortase A and B</fullName>
    </submittedName>
</protein>
<reference evidence="3 4" key="1">
    <citation type="journal article" date="2010" name="Stand. Genomic Sci.">
        <title>Complete genome sequence of Geodermatophilus obscurus type strain (G-20).</title>
        <authorList>
            <person name="Ivanova N."/>
            <person name="Sikorski J."/>
            <person name="Jando M."/>
            <person name="Munk C."/>
            <person name="Lapidus A."/>
            <person name="Glavina Del Rio T."/>
            <person name="Copeland A."/>
            <person name="Tice H."/>
            <person name="Cheng J.-F."/>
            <person name="Lucas S."/>
            <person name="Chen F."/>
            <person name="Nolan M."/>
            <person name="Bruce D."/>
            <person name="Goodwin L."/>
            <person name="Pitluck S."/>
            <person name="Mavromatis K."/>
            <person name="Mikhailova N."/>
            <person name="Pati A."/>
            <person name="Chen A."/>
            <person name="Palaniappan K."/>
            <person name="Land M."/>
            <person name="Hauser L."/>
            <person name="Chang Y.-J."/>
            <person name="Jeffries C.D."/>
            <person name="Meincke L."/>
            <person name="Brettin T."/>
            <person name="Detter J.C."/>
            <person name="Detter J.C."/>
            <person name="Rohde M."/>
            <person name="Goeker M."/>
            <person name="Bristow J."/>
            <person name="Eisen J.A."/>
            <person name="Markowitz V."/>
            <person name="Hugenholtz P."/>
            <person name="Kyrpides N.C."/>
            <person name="Klenk H.-P."/>
        </authorList>
    </citation>
    <scope>NUCLEOTIDE SEQUENCE [LARGE SCALE GENOMIC DNA]</scope>
    <source>
        <strain evidence="4">ATCC 25078 / DSM 43160 / JCM 3152 / KCC A-0152 / KCTC 9177 / NBRC 13315 / NRRL B-3577 / G-20</strain>
    </source>
</reference>
<dbReference type="SUPFAM" id="SSF63817">
    <property type="entry name" value="Sortase"/>
    <property type="match status" value="1"/>
</dbReference>
<evidence type="ECO:0000256" key="1">
    <source>
        <dbReference type="ARBA" id="ARBA00022801"/>
    </source>
</evidence>
<reference evidence="4" key="2">
    <citation type="submission" date="2010-01" db="EMBL/GenBank/DDBJ databases">
        <title>The complete genome of Geodermatophilus obscurus DSM 43160.</title>
        <authorList>
            <consortium name="US DOE Joint Genome Institute (JGI-PGF)"/>
            <person name="Lucas S."/>
            <person name="Copeland A."/>
            <person name="Lapidus A."/>
            <person name="Glavina del Rio T."/>
            <person name="Dalin E."/>
            <person name="Tice H."/>
            <person name="Bruce D."/>
            <person name="Goodwin L."/>
            <person name="Pitluck S."/>
            <person name="Kyrpides N."/>
            <person name="Mavromatis K."/>
            <person name="Ivanova N."/>
            <person name="Munk A.C."/>
            <person name="Brettin T."/>
            <person name="Detter J.C."/>
            <person name="Han C."/>
            <person name="Larimer F."/>
            <person name="Land M."/>
            <person name="Hauser L."/>
            <person name="Markowitz V."/>
            <person name="Cheng J.-F."/>
            <person name="Hugenholtz P."/>
            <person name="Woyke T."/>
            <person name="Wu D."/>
            <person name="Jando M."/>
            <person name="Schneider S."/>
            <person name="Klenk H.-P."/>
            <person name="Eisen J.A."/>
        </authorList>
    </citation>
    <scope>NUCLEOTIDE SEQUENCE [LARGE SCALE GENOMIC DNA]</scope>
    <source>
        <strain evidence="4">ATCC 25078 / DSM 43160 / JCM 3152 / KCC A-0152 / KCTC 9177 / NBRC 13315 / NRRL B-3577 / G-20</strain>
    </source>
</reference>
<dbReference type="CDD" id="cd05829">
    <property type="entry name" value="Sortase_F"/>
    <property type="match status" value="1"/>
</dbReference>
<dbReference type="RefSeq" id="WP_012950106.1">
    <property type="nucleotide sequence ID" value="NC_013757.1"/>
</dbReference>
<dbReference type="InterPro" id="IPR005754">
    <property type="entry name" value="Sortase"/>
</dbReference>
<keyword evidence="4" id="KW-1185">Reference proteome</keyword>
<dbReference type="Gene3D" id="2.40.260.10">
    <property type="entry name" value="Sortase"/>
    <property type="match status" value="1"/>
</dbReference>
<dbReference type="HOGENOM" id="CLU_062592_5_1_11"/>
<evidence type="ECO:0000256" key="2">
    <source>
        <dbReference type="SAM" id="Phobius"/>
    </source>
</evidence>
<dbReference type="Proteomes" id="UP000001382">
    <property type="component" value="Chromosome"/>
</dbReference>
<dbReference type="OrthoDB" id="525039at2"/>
<evidence type="ECO:0000313" key="3">
    <source>
        <dbReference type="EMBL" id="ADB76681.1"/>
    </source>
</evidence>
<accession>D2SEP5</accession>
<feature type="transmembrane region" description="Helical" evidence="2">
    <location>
        <begin position="12"/>
        <end position="32"/>
    </location>
</feature>
<dbReference type="InterPro" id="IPR042001">
    <property type="entry name" value="Sortase_F"/>
</dbReference>
<gene>
    <name evidence="3" type="ordered locus">Gobs_4117</name>
</gene>
<evidence type="ECO:0000313" key="4">
    <source>
        <dbReference type="Proteomes" id="UP000001382"/>
    </source>
</evidence>
<dbReference type="NCBIfam" id="NF033748">
    <property type="entry name" value="class_F_sortase"/>
    <property type="match status" value="1"/>
</dbReference>
<dbReference type="Pfam" id="PF04203">
    <property type="entry name" value="Sortase"/>
    <property type="match status" value="1"/>
</dbReference>